<accession>A0AAV8XAA3</accession>
<evidence type="ECO:0000259" key="7">
    <source>
        <dbReference type="Pfam" id="PF00005"/>
    </source>
</evidence>
<keyword evidence="9" id="KW-1185">Reference proteome</keyword>
<dbReference type="AlphaFoldDB" id="A0AAV8XAA3"/>
<dbReference type="PANTHER" id="PTHR24223:SF415">
    <property type="entry name" value="FI20190P1"/>
    <property type="match status" value="1"/>
</dbReference>
<dbReference type="Gene3D" id="1.20.1560.10">
    <property type="entry name" value="ABC transporter type 1, transmembrane domain"/>
    <property type="match status" value="1"/>
</dbReference>
<dbReference type="Gene3D" id="3.40.50.300">
    <property type="entry name" value="P-loop containing nucleotide triphosphate hydrolases"/>
    <property type="match status" value="1"/>
</dbReference>
<comment type="caution">
    <text evidence="8">The sequence shown here is derived from an EMBL/GenBank/DDBJ whole genome shotgun (WGS) entry which is preliminary data.</text>
</comment>
<evidence type="ECO:0000256" key="6">
    <source>
        <dbReference type="SAM" id="Phobius"/>
    </source>
</evidence>
<dbReference type="GO" id="GO:0016020">
    <property type="term" value="C:membrane"/>
    <property type="evidence" value="ECO:0007669"/>
    <property type="project" value="InterPro"/>
</dbReference>
<keyword evidence="4 6" id="KW-1133">Transmembrane helix</keyword>
<dbReference type="InterPro" id="IPR003439">
    <property type="entry name" value="ABC_transporter-like_ATP-bd"/>
</dbReference>
<dbReference type="InterPro" id="IPR036640">
    <property type="entry name" value="ABC1_TM_sf"/>
</dbReference>
<evidence type="ECO:0000256" key="2">
    <source>
        <dbReference type="ARBA" id="ARBA00022741"/>
    </source>
</evidence>
<name>A0AAV8XAA3_9CUCU</name>
<dbReference type="EMBL" id="JANEYF010003536">
    <property type="protein sequence ID" value="KAJ8935677.1"/>
    <property type="molecule type" value="Genomic_DNA"/>
</dbReference>
<dbReference type="GO" id="GO:0016887">
    <property type="term" value="F:ATP hydrolysis activity"/>
    <property type="evidence" value="ECO:0007669"/>
    <property type="project" value="InterPro"/>
</dbReference>
<dbReference type="InterPro" id="IPR027417">
    <property type="entry name" value="P-loop_NTPase"/>
</dbReference>
<dbReference type="GO" id="GO:0042626">
    <property type="term" value="F:ATPase-coupled transmembrane transporter activity"/>
    <property type="evidence" value="ECO:0007669"/>
    <property type="project" value="TreeGrafter"/>
</dbReference>
<organism evidence="8 9">
    <name type="scientific">Rhamnusium bicolor</name>
    <dbReference type="NCBI Taxonomy" id="1586634"/>
    <lineage>
        <taxon>Eukaryota</taxon>
        <taxon>Metazoa</taxon>
        <taxon>Ecdysozoa</taxon>
        <taxon>Arthropoda</taxon>
        <taxon>Hexapoda</taxon>
        <taxon>Insecta</taxon>
        <taxon>Pterygota</taxon>
        <taxon>Neoptera</taxon>
        <taxon>Endopterygota</taxon>
        <taxon>Coleoptera</taxon>
        <taxon>Polyphaga</taxon>
        <taxon>Cucujiformia</taxon>
        <taxon>Chrysomeloidea</taxon>
        <taxon>Cerambycidae</taxon>
        <taxon>Lepturinae</taxon>
        <taxon>Rhagiini</taxon>
        <taxon>Rhamnusium</taxon>
    </lineage>
</organism>
<evidence type="ECO:0000256" key="1">
    <source>
        <dbReference type="ARBA" id="ARBA00022692"/>
    </source>
</evidence>
<dbReference type="InterPro" id="IPR050173">
    <property type="entry name" value="ABC_transporter_C-like"/>
</dbReference>
<keyword evidence="5 6" id="KW-0472">Membrane</keyword>
<gene>
    <name evidence="8" type="ORF">NQ314_012698</name>
</gene>
<feature type="transmembrane region" description="Helical" evidence="6">
    <location>
        <begin position="20"/>
        <end position="43"/>
    </location>
</feature>
<proteinExistence type="predicted"/>
<evidence type="ECO:0000256" key="4">
    <source>
        <dbReference type="ARBA" id="ARBA00022989"/>
    </source>
</evidence>
<reference evidence="8" key="1">
    <citation type="journal article" date="2023" name="Insect Mol. Biol.">
        <title>Genome sequencing provides insights into the evolution of gene families encoding plant cell wall-degrading enzymes in longhorned beetles.</title>
        <authorList>
            <person name="Shin N.R."/>
            <person name="Okamura Y."/>
            <person name="Kirsch R."/>
            <person name="Pauchet Y."/>
        </authorList>
    </citation>
    <scope>NUCLEOTIDE SEQUENCE</scope>
    <source>
        <strain evidence="8">RBIC_L_NR</strain>
    </source>
</reference>
<dbReference type="Proteomes" id="UP001162156">
    <property type="component" value="Unassembled WGS sequence"/>
</dbReference>
<feature type="domain" description="ABC transporter" evidence="7">
    <location>
        <begin position="134"/>
        <end position="182"/>
    </location>
</feature>
<protein>
    <recommendedName>
        <fullName evidence="7">ABC transporter domain-containing protein</fullName>
    </recommendedName>
</protein>
<dbReference type="PANTHER" id="PTHR24223">
    <property type="entry name" value="ATP-BINDING CASSETTE SUB-FAMILY C"/>
    <property type="match status" value="1"/>
</dbReference>
<evidence type="ECO:0000256" key="3">
    <source>
        <dbReference type="ARBA" id="ARBA00022840"/>
    </source>
</evidence>
<dbReference type="GO" id="GO:0005524">
    <property type="term" value="F:ATP binding"/>
    <property type="evidence" value="ECO:0007669"/>
    <property type="project" value="UniProtKB-KW"/>
</dbReference>
<evidence type="ECO:0000313" key="9">
    <source>
        <dbReference type="Proteomes" id="UP001162156"/>
    </source>
</evidence>
<evidence type="ECO:0000256" key="5">
    <source>
        <dbReference type="ARBA" id="ARBA00023136"/>
    </source>
</evidence>
<keyword evidence="1 6" id="KW-0812">Transmembrane</keyword>
<sequence length="226" mass="25186">MNNSILEIDVVTTTSYIKGISLALMVFTERLTLYLTLITYVLLGNRLTGDVVFSMAQLFNTVQLYMSILYPMAISSYAEANVSIKRLEEFLLLEENTEKAISDTDKIIEKEKTGTIRIIKANASWLPNPIVDTLMNINLDIAPGALCCVVGNVGAGKSSFLQLLLKELPLNSGRIEISGSMSYASQEPWLFVSTVRNNILFGRSFLKNRCAITQIKIYANYSLHII</sequence>
<evidence type="ECO:0000313" key="8">
    <source>
        <dbReference type="EMBL" id="KAJ8935677.1"/>
    </source>
</evidence>
<keyword evidence="3" id="KW-0067">ATP-binding</keyword>
<keyword evidence="2" id="KW-0547">Nucleotide-binding</keyword>
<dbReference type="Pfam" id="PF00005">
    <property type="entry name" value="ABC_tran"/>
    <property type="match status" value="1"/>
</dbReference>
<dbReference type="SUPFAM" id="SSF52540">
    <property type="entry name" value="P-loop containing nucleoside triphosphate hydrolases"/>
    <property type="match status" value="1"/>
</dbReference>